<feature type="binding site" evidence="2">
    <location>
        <position position="139"/>
    </location>
    <ligand>
        <name>Fe cation</name>
        <dbReference type="ChEBI" id="CHEBI:24875"/>
    </ligand>
</feature>
<dbReference type="InterPro" id="IPR023635">
    <property type="entry name" value="Peptide_deformylase"/>
</dbReference>
<feature type="active site" evidence="2">
    <location>
        <position position="140"/>
    </location>
</feature>
<dbReference type="PIRSF" id="PIRSF004749">
    <property type="entry name" value="Pep_def"/>
    <property type="match status" value="1"/>
</dbReference>
<dbReference type="GO" id="GO:0006412">
    <property type="term" value="P:translation"/>
    <property type="evidence" value="ECO:0007669"/>
    <property type="project" value="UniProtKB-UniRule"/>
</dbReference>
<dbReference type="GO" id="GO:0046872">
    <property type="term" value="F:metal ion binding"/>
    <property type="evidence" value="ECO:0007669"/>
    <property type="project" value="UniProtKB-KW"/>
</dbReference>
<organism evidence="3 4">
    <name type="scientific">Candidatus Nealsonbacteria bacterium CG02_land_8_20_14_3_00_40_11</name>
    <dbReference type="NCBI Taxonomy" id="1974700"/>
    <lineage>
        <taxon>Bacteria</taxon>
        <taxon>Candidatus Nealsoniibacteriota</taxon>
    </lineage>
</organism>
<dbReference type="PANTHER" id="PTHR10458:SF22">
    <property type="entry name" value="PEPTIDE DEFORMYLASE"/>
    <property type="match status" value="1"/>
</dbReference>
<accession>A0A2M7D779</accession>
<dbReference type="PRINTS" id="PR01576">
    <property type="entry name" value="PDEFORMYLASE"/>
</dbReference>
<feature type="binding site" evidence="2">
    <location>
        <position position="143"/>
    </location>
    <ligand>
        <name>Fe cation</name>
        <dbReference type="ChEBI" id="CHEBI:24875"/>
    </ligand>
</feature>
<reference evidence="4" key="1">
    <citation type="submission" date="2017-09" db="EMBL/GenBank/DDBJ databases">
        <title>Depth-based differentiation of microbial function through sediment-hosted aquifers and enrichment of novel symbionts in the deep terrestrial subsurface.</title>
        <authorList>
            <person name="Probst A.J."/>
            <person name="Ladd B."/>
            <person name="Jarett J.K."/>
            <person name="Geller-Mcgrath D.E."/>
            <person name="Sieber C.M.K."/>
            <person name="Emerson J.B."/>
            <person name="Anantharaman K."/>
            <person name="Thomas B.C."/>
            <person name="Malmstrom R."/>
            <person name="Stieglmeier M."/>
            <person name="Klingl A."/>
            <person name="Woyke T."/>
            <person name="Ryan C.M."/>
            <person name="Banfield J.F."/>
        </authorList>
    </citation>
    <scope>NUCLEOTIDE SEQUENCE [LARGE SCALE GENOMIC DNA]</scope>
</reference>
<keyword evidence="2" id="KW-0378">Hydrolase</keyword>
<dbReference type="NCBIfam" id="NF001159">
    <property type="entry name" value="PRK00150.1-3"/>
    <property type="match status" value="1"/>
</dbReference>
<protein>
    <recommendedName>
        <fullName evidence="2">Peptide deformylase</fullName>
        <shortName evidence="2">PDF</shortName>
        <ecNumber evidence="2">3.5.1.88</ecNumber>
    </recommendedName>
    <alternativeName>
        <fullName evidence="2">Polypeptide deformylase</fullName>
    </alternativeName>
</protein>
<keyword evidence="2" id="KW-0648">Protein biosynthesis</keyword>
<keyword evidence="2" id="KW-0408">Iron</keyword>
<dbReference type="NCBIfam" id="TIGR00079">
    <property type="entry name" value="pept_deformyl"/>
    <property type="match status" value="1"/>
</dbReference>
<dbReference type="SUPFAM" id="SSF56420">
    <property type="entry name" value="Peptide deformylase"/>
    <property type="match status" value="1"/>
</dbReference>
<dbReference type="Proteomes" id="UP000230304">
    <property type="component" value="Unassembled WGS sequence"/>
</dbReference>
<dbReference type="PANTHER" id="PTHR10458">
    <property type="entry name" value="PEPTIDE DEFORMYLASE"/>
    <property type="match status" value="1"/>
</dbReference>
<dbReference type="EC" id="3.5.1.88" evidence="2"/>
<keyword evidence="2" id="KW-0479">Metal-binding</keyword>
<comment type="catalytic activity">
    <reaction evidence="2">
        <text>N-terminal N-formyl-L-methionyl-[peptide] + H2O = N-terminal L-methionyl-[peptide] + formate</text>
        <dbReference type="Rhea" id="RHEA:24420"/>
        <dbReference type="Rhea" id="RHEA-COMP:10639"/>
        <dbReference type="Rhea" id="RHEA-COMP:10640"/>
        <dbReference type="ChEBI" id="CHEBI:15377"/>
        <dbReference type="ChEBI" id="CHEBI:15740"/>
        <dbReference type="ChEBI" id="CHEBI:49298"/>
        <dbReference type="ChEBI" id="CHEBI:64731"/>
        <dbReference type="EC" id="3.5.1.88"/>
    </reaction>
</comment>
<proteinExistence type="inferred from homology"/>
<dbReference type="AlphaFoldDB" id="A0A2M7D779"/>
<comment type="cofactor">
    <cofactor evidence="2">
        <name>Fe(2+)</name>
        <dbReference type="ChEBI" id="CHEBI:29033"/>
    </cofactor>
    <text evidence="2">Binds 1 Fe(2+) ion.</text>
</comment>
<evidence type="ECO:0000256" key="1">
    <source>
        <dbReference type="ARBA" id="ARBA00010759"/>
    </source>
</evidence>
<feature type="binding site" evidence="2">
    <location>
        <position position="97"/>
    </location>
    <ligand>
        <name>Fe cation</name>
        <dbReference type="ChEBI" id="CHEBI:24875"/>
    </ligand>
</feature>
<dbReference type="Gene3D" id="3.90.45.10">
    <property type="entry name" value="Peptide deformylase"/>
    <property type="match status" value="1"/>
</dbReference>
<comment type="function">
    <text evidence="2">Removes the formyl group from the N-terminal Met of newly synthesized proteins. Requires at least a dipeptide for an efficient rate of reaction. N-terminal L-methionine is a prerequisite for activity but the enzyme has broad specificity at other positions.</text>
</comment>
<evidence type="ECO:0000256" key="2">
    <source>
        <dbReference type="HAMAP-Rule" id="MF_00163"/>
    </source>
</evidence>
<dbReference type="InterPro" id="IPR036821">
    <property type="entry name" value="Peptide_deformylase_sf"/>
</dbReference>
<dbReference type="EMBL" id="PEUA01000063">
    <property type="protein sequence ID" value="PIV41942.1"/>
    <property type="molecule type" value="Genomic_DNA"/>
</dbReference>
<sequence length="164" mass="18827">MILEIKNYPDPVLKRRVSEEVKEITSEIKELASDMTETMKSREGVGIAAPQVGELKRLIVVQTDGFDGLTTRKEPVVFVNPEIITKSKEQEIMEEGCLCLPGLFLKIKRAKEAEIEALDINGNKIRMKIKGFPARIFQHEIDHLDGILIIDKVGFWQRLRLKWR</sequence>
<name>A0A2M7D779_9BACT</name>
<evidence type="ECO:0000313" key="3">
    <source>
        <dbReference type="EMBL" id="PIV41942.1"/>
    </source>
</evidence>
<dbReference type="GO" id="GO:0042586">
    <property type="term" value="F:peptide deformylase activity"/>
    <property type="evidence" value="ECO:0007669"/>
    <property type="project" value="UniProtKB-UniRule"/>
</dbReference>
<comment type="caution">
    <text evidence="3">The sequence shown here is derived from an EMBL/GenBank/DDBJ whole genome shotgun (WGS) entry which is preliminary data.</text>
</comment>
<gene>
    <name evidence="2 3" type="primary">def</name>
    <name evidence="3" type="ORF">COS26_02935</name>
</gene>
<dbReference type="Pfam" id="PF01327">
    <property type="entry name" value="Pep_deformylase"/>
    <property type="match status" value="1"/>
</dbReference>
<comment type="similarity">
    <text evidence="1 2">Belongs to the polypeptide deformylase family.</text>
</comment>
<dbReference type="HAMAP" id="MF_00163">
    <property type="entry name" value="Pep_deformylase"/>
    <property type="match status" value="1"/>
</dbReference>
<dbReference type="CDD" id="cd00487">
    <property type="entry name" value="Pep_deformylase"/>
    <property type="match status" value="1"/>
</dbReference>
<evidence type="ECO:0000313" key="4">
    <source>
        <dbReference type="Proteomes" id="UP000230304"/>
    </source>
</evidence>